<dbReference type="PANTHER" id="PTHR42904">
    <property type="entry name" value="NUDIX HYDROLASE, NUDC SUBFAMILY"/>
    <property type="match status" value="1"/>
</dbReference>
<dbReference type="InterPro" id="IPR020084">
    <property type="entry name" value="NUDIX_hydrolase_CS"/>
</dbReference>
<evidence type="ECO:0000256" key="4">
    <source>
        <dbReference type="ARBA" id="ARBA00012381"/>
    </source>
</evidence>
<comment type="cofactor">
    <cofactor evidence="1">
        <name>Mg(2+)</name>
        <dbReference type="ChEBI" id="CHEBI:18420"/>
    </cofactor>
</comment>
<dbReference type="GO" id="GO:0006742">
    <property type="term" value="P:NADP+ catabolic process"/>
    <property type="evidence" value="ECO:0007669"/>
    <property type="project" value="TreeGrafter"/>
</dbReference>
<evidence type="ECO:0000256" key="7">
    <source>
        <dbReference type="ARBA" id="ARBA00022842"/>
    </source>
</evidence>
<evidence type="ECO:0000313" key="12">
    <source>
        <dbReference type="Proteomes" id="UP000199632"/>
    </source>
</evidence>
<keyword evidence="7" id="KW-0460">Magnesium</keyword>
<dbReference type="InterPro" id="IPR049734">
    <property type="entry name" value="NudC-like_C"/>
</dbReference>
<evidence type="ECO:0000259" key="10">
    <source>
        <dbReference type="PROSITE" id="PS51462"/>
    </source>
</evidence>
<comment type="catalytic activity">
    <reaction evidence="9">
        <text>a 5'-end NAD(+)-phospho-ribonucleoside in mRNA + H2O = a 5'-end phospho-adenosine-phospho-ribonucleoside in mRNA + beta-nicotinamide D-ribonucleotide + 2 H(+)</text>
        <dbReference type="Rhea" id="RHEA:60876"/>
        <dbReference type="Rhea" id="RHEA-COMP:15698"/>
        <dbReference type="Rhea" id="RHEA-COMP:15719"/>
        <dbReference type="ChEBI" id="CHEBI:14649"/>
        <dbReference type="ChEBI" id="CHEBI:15377"/>
        <dbReference type="ChEBI" id="CHEBI:15378"/>
        <dbReference type="ChEBI" id="CHEBI:144029"/>
        <dbReference type="ChEBI" id="CHEBI:144051"/>
    </reaction>
    <physiologicalReaction direction="left-to-right" evidence="9">
        <dbReference type="Rhea" id="RHEA:60877"/>
    </physiologicalReaction>
</comment>
<dbReference type="AlphaFoldDB" id="A0A1H3QXK8"/>
<keyword evidence="6" id="KW-0378">Hydrolase</keyword>
<dbReference type="Gene3D" id="3.90.79.10">
    <property type="entry name" value="Nucleoside Triphosphate Pyrophosphohydrolase"/>
    <property type="match status" value="1"/>
</dbReference>
<dbReference type="RefSeq" id="WP_090792502.1">
    <property type="nucleotide sequence ID" value="NZ_BOND01000008.1"/>
</dbReference>
<dbReference type="GO" id="GO:0035529">
    <property type="term" value="F:NADH pyrophosphatase activity"/>
    <property type="evidence" value="ECO:0007669"/>
    <property type="project" value="TreeGrafter"/>
</dbReference>
<keyword evidence="5" id="KW-0479">Metal-binding</keyword>
<dbReference type="InterPro" id="IPR000086">
    <property type="entry name" value="NUDIX_hydrolase_dom"/>
</dbReference>
<dbReference type="PROSITE" id="PS51462">
    <property type="entry name" value="NUDIX"/>
    <property type="match status" value="1"/>
</dbReference>
<comment type="similarity">
    <text evidence="3">Belongs to the Nudix hydrolase family. NudC subfamily.</text>
</comment>
<proteinExistence type="inferred from homology"/>
<dbReference type="Pfam" id="PF00293">
    <property type="entry name" value="NUDIX"/>
    <property type="match status" value="1"/>
</dbReference>
<dbReference type="SUPFAM" id="SSF55811">
    <property type="entry name" value="Nudix"/>
    <property type="match status" value="1"/>
</dbReference>
<dbReference type="Pfam" id="PF09296">
    <property type="entry name" value="NUDIX-like"/>
    <property type="match status" value="1"/>
</dbReference>
<dbReference type="EC" id="3.6.1.22" evidence="4"/>
<dbReference type="CDD" id="cd03429">
    <property type="entry name" value="NUDIX_NADH_pyrophosphatase_Nudt13"/>
    <property type="match status" value="1"/>
</dbReference>
<evidence type="ECO:0000256" key="6">
    <source>
        <dbReference type="ARBA" id="ARBA00022801"/>
    </source>
</evidence>
<gene>
    <name evidence="11" type="ORF">SAMN05421684_3273</name>
</gene>
<dbReference type="NCBIfam" id="NF001299">
    <property type="entry name" value="PRK00241.1"/>
    <property type="match status" value="1"/>
</dbReference>
<dbReference type="PANTHER" id="PTHR42904:SF6">
    <property type="entry name" value="NAD-CAPPED RNA HYDROLASE NUDT12"/>
    <property type="match status" value="1"/>
</dbReference>
<evidence type="ECO:0000256" key="1">
    <source>
        <dbReference type="ARBA" id="ARBA00001946"/>
    </source>
</evidence>
<evidence type="ECO:0000256" key="3">
    <source>
        <dbReference type="ARBA" id="ARBA00009595"/>
    </source>
</evidence>
<dbReference type="GO" id="GO:0005829">
    <property type="term" value="C:cytosol"/>
    <property type="evidence" value="ECO:0007669"/>
    <property type="project" value="TreeGrafter"/>
</dbReference>
<evidence type="ECO:0000313" key="11">
    <source>
        <dbReference type="EMBL" id="SDZ18060.1"/>
    </source>
</evidence>
<sequence length="321" mass="34196">MTAAPPLARATLDRAGHRRSDPHWLESVWPSARLLRVDSSAGTALFRDLVTGDAADAAVGAVLSLIVDDTSDVDRASAVLLGVEPDGVPVFAVDGPLPTVPGTRPANLRDVGHQLSDRDAGLLTTAMAILNWHARSRFSERTGQPTTIGDAGWSRVDASGNQTWPRTDPAMIVLVTDGVAGPEGRCLLGNNATWPKQPGFRRFSCLAGYVEPGESAEAAVTREVAEEVGIALDRIDYVASQAWPFPGSLMLAYSAVADPAQTLKVDPAEITEARWFTRREVRELLAGARVDLGTADEPALMTLPMEVSIAHYLITTWAGLG</sequence>
<dbReference type="InterPro" id="IPR015375">
    <property type="entry name" value="NADH_PPase-like_N"/>
</dbReference>
<organism evidence="11 12">
    <name type="scientific">Asanoa ishikariensis</name>
    <dbReference type="NCBI Taxonomy" id="137265"/>
    <lineage>
        <taxon>Bacteria</taxon>
        <taxon>Bacillati</taxon>
        <taxon>Actinomycetota</taxon>
        <taxon>Actinomycetes</taxon>
        <taxon>Micromonosporales</taxon>
        <taxon>Micromonosporaceae</taxon>
        <taxon>Asanoa</taxon>
    </lineage>
</organism>
<accession>A0A1H3QXK8</accession>
<dbReference type="InterPro" id="IPR050241">
    <property type="entry name" value="NAD-cap_RNA_hydrolase_NudC"/>
</dbReference>
<comment type="cofactor">
    <cofactor evidence="2">
        <name>Zn(2+)</name>
        <dbReference type="ChEBI" id="CHEBI:29105"/>
    </cofactor>
</comment>
<dbReference type="Gene3D" id="3.90.79.20">
    <property type="match status" value="1"/>
</dbReference>
<name>A0A1H3QXK8_9ACTN</name>
<dbReference type="STRING" id="137265.SAMN05421684_3273"/>
<dbReference type="PROSITE" id="PS00893">
    <property type="entry name" value="NUDIX_BOX"/>
    <property type="match status" value="1"/>
</dbReference>
<feature type="domain" description="Nudix hydrolase" evidence="10">
    <location>
        <begin position="165"/>
        <end position="307"/>
    </location>
</feature>
<dbReference type="Proteomes" id="UP000199632">
    <property type="component" value="Unassembled WGS sequence"/>
</dbReference>
<evidence type="ECO:0000256" key="2">
    <source>
        <dbReference type="ARBA" id="ARBA00001947"/>
    </source>
</evidence>
<protein>
    <recommendedName>
        <fullName evidence="4">NAD(+) diphosphatase</fullName>
        <ecNumber evidence="4">3.6.1.22</ecNumber>
    </recommendedName>
</protein>
<dbReference type="OrthoDB" id="9791656at2"/>
<dbReference type="EMBL" id="FNQB01000002">
    <property type="protein sequence ID" value="SDZ18060.1"/>
    <property type="molecule type" value="Genomic_DNA"/>
</dbReference>
<reference evidence="12" key="1">
    <citation type="submission" date="2016-10" db="EMBL/GenBank/DDBJ databases">
        <authorList>
            <person name="Varghese N."/>
            <person name="Submissions S."/>
        </authorList>
    </citation>
    <scope>NUCLEOTIDE SEQUENCE [LARGE SCALE GENOMIC DNA]</scope>
    <source>
        <strain evidence="12">DSM 44718</strain>
    </source>
</reference>
<dbReference type="GO" id="GO:0046872">
    <property type="term" value="F:metal ion binding"/>
    <property type="evidence" value="ECO:0007669"/>
    <property type="project" value="UniProtKB-KW"/>
</dbReference>
<evidence type="ECO:0000256" key="8">
    <source>
        <dbReference type="ARBA" id="ARBA00023027"/>
    </source>
</evidence>
<dbReference type="InterPro" id="IPR015797">
    <property type="entry name" value="NUDIX_hydrolase-like_dom_sf"/>
</dbReference>
<keyword evidence="12" id="KW-1185">Reference proteome</keyword>
<keyword evidence="8" id="KW-0520">NAD</keyword>
<evidence type="ECO:0000256" key="5">
    <source>
        <dbReference type="ARBA" id="ARBA00022723"/>
    </source>
</evidence>
<dbReference type="GO" id="GO:0019677">
    <property type="term" value="P:NAD+ catabolic process"/>
    <property type="evidence" value="ECO:0007669"/>
    <property type="project" value="TreeGrafter"/>
</dbReference>
<evidence type="ECO:0000256" key="9">
    <source>
        <dbReference type="ARBA" id="ARBA00023679"/>
    </source>
</evidence>